<dbReference type="Pfam" id="PF00069">
    <property type="entry name" value="Pkinase"/>
    <property type="match status" value="1"/>
</dbReference>
<dbReference type="SUPFAM" id="SSF56112">
    <property type="entry name" value="Protein kinase-like (PK-like)"/>
    <property type="match status" value="1"/>
</dbReference>
<dbReference type="GO" id="GO:0035556">
    <property type="term" value="P:intracellular signal transduction"/>
    <property type="evidence" value="ECO:0007669"/>
    <property type="project" value="TreeGrafter"/>
</dbReference>
<accession>A0A024GR26</accession>
<dbReference type="SMART" id="SM00220">
    <property type="entry name" value="S_TKc"/>
    <property type="match status" value="1"/>
</dbReference>
<dbReference type="InParanoid" id="A0A024GR26"/>
<dbReference type="GO" id="GO:0004674">
    <property type="term" value="F:protein serine/threonine kinase activity"/>
    <property type="evidence" value="ECO:0007669"/>
    <property type="project" value="UniProtKB-KW"/>
</dbReference>
<dbReference type="GO" id="GO:0005737">
    <property type="term" value="C:cytoplasm"/>
    <property type="evidence" value="ECO:0007669"/>
    <property type="project" value="TreeGrafter"/>
</dbReference>
<dbReference type="Gene3D" id="1.10.510.10">
    <property type="entry name" value="Transferase(Phosphotransferase) domain 1"/>
    <property type="match status" value="1"/>
</dbReference>
<dbReference type="PROSITE" id="PS00108">
    <property type="entry name" value="PROTEIN_KINASE_ST"/>
    <property type="match status" value="1"/>
</dbReference>
<evidence type="ECO:0000256" key="4">
    <source>
        <dbReference type="ARBA" id="ARBA00022777"/>
    </source>
</evidence>
<dbReference type="GO" id="GO:0005524">
    <property type="term" value="F:ATP binding"/>
    <property type="evidence" value="ECO:0007669"/>
    <property type="project" value="UniProtKB-KW"/>
</dbReference>
<keyword evidence="8" id="KW-1185">Reference proteome</keyword>
<reference evidence="7 8" key="1">
    <citation type="submission" date="2012-05" db="EMBL/GenBank/DDBJ databases">
        <title>Recombination and specialization in a pathogen metapopulation.</title>
        <authorList>
            <person name="Gardiner A."/>
            <person name="Kemen E."/>
            <person name="Schultz-Larsen T."/>
            <person name="MacLean D."/>
            <person name="Van Oosterhout C."/>
            <person name="Jones J.D.G."/>
        </authorList>
    </citation>
    <scope>NUCLEOTIDE SEQUENCE [LARGE SCALE GENOMIC DNA]</scope>
    <source>
        <strain evidence="7 8">Ac Nc2</strain>
    </source>
</reference>
<evidence type="ECO:0000313" key="8">
    <source>
        <dbReference type="Proteomes" id="UP000053237"/>
    </source>
</evidence>
<evidence type="ECO:0000256" key="5">
    <source>
        <dbReference type="ARBA" id="ARBA00022840"/>
    </source>
</evidence>
<dbReference type="FunFam" id="1.10.510.10:FF:000571">
    <property type="entry name" value="Maternal embryonic leucine zipper kinase"/>
    <property type="match status" value="1"/>
</dbReference>
<gene>
    <name evidence="7" type="ORF">BN9_106660</name>
</gene>
<dbReference type="STRING" id="65357.A0A024GR26"/>
<comment type="caution">
    <text evidence="7">The sequence shown here is derived from an EMBL/GenBank/DDBJ whole genome shotgun (WGS) entry which is preliminary data.</text>
</comment>
<dbReference type="InterPro" id="IPR011009">
    <property type="entry name" value="Kinase-like_dom_sf"/>
</dbReference>
<keyword evidence="2" id="KW-0808">Transferase</keyword>
<evidence type="ECO:0000256" key="2">
    <source>
        <dbReference type="ARBA" id="ARBA00022679"/>
    </source>
</evidence>
<proteinExistence type="predicted"/>
<feature type="domain" description="Protein kinase" evidence="6">
    <location>
        <begin position="67"/>
        <end position="329"/>
    </location>
</feature>
<keyword evidence="1" id="KW-0723">Serine/threonine-protein kinase</keyword>
<protein>
    <recommendedName>
        <fullName evidence="6">Protein kinase domain-containing protein</fullName>
    </recommendedName>
</protein>
<sequence length="424" mass="48617">MLALLYEKFYRTERQVIHSLSPSTKINSCGSTIQSTCPKQGTKRTIHDRLRELMGDEITEEEFWNRFTFGKILGTGSTCKVYEAFDTVTNETVAVKVFDKVAMIETRCSMAASEDKIVKERAVDRARRRLLKIISELEIVKTLHHPNIIQFRGAYETSHRICIVYERTQGSDLLEYLLAHGRMQEPQAAYVARQLLSAVRYCHDRRLYHRDLKLENVLISPDLKVKLIDFGLSDPEILFMNTSSEYTRDGFEGGPADVWSVGIFIFAVLTGCAPFDDSTLMRLREDVFKNSVCFPPYLSYEVKSMLKAILVQDPALRPTVQELMQHRWIKAKGLHETQLVVSHSPHTYCKFSRSKTVSLSPRSKASVLHRLLFRPSSDGTEKTARSSLSYDEISHELSKWNLGNVDSLDRSDTRRIMHNAFSFT</sequence>
<dbReference type="OrthoDB" id="193931at2759"/>
<organism evidence="7 8">
    <name type="scientific">Albugo candida</name>
    <dbReference type="NCBI Taxonomy" id="65357"/>
    <lineage>
        <taxon>Eukaryota</taxon>
        <taxon>Sar</taxon>
        <taxon>Stramenopiles</taxon>
        <taxon>Oomycota</taxon>
        <taxon>Peronosporomycetes</taxon>
        <taxon>Albuginales</taxon>
        <taxon>Albuginaceae</taxon>
        <taxon>Albugo</taxon>
    </lineage>
</organism>
<keyword evidence="4" id="KW-0418">Kinase</keyword>
<dbReference type="PROSITE" id="PS50011">
    <property type="entry name" value="PROTEIN_KINASE_DOM"/>
    <property type="match status" value="1"/>
</dbReference>
<keyword evidence="3" id="KW-0547">Nucleotide-binding</keyword>
<evidence type="ECO:0000259" key="6">
    <source>
        <dbReference type="PROSITE" id="PS50011"/>
    </source>
</evidence>
<dbReference type="PANTHER" id="PTHR24346">
    <property type="entry name" value="MAP/MICROTUBULE AFFINITY-REGULATING KINASE"/>
    <property type="match status" value="1"/>
</dbReference>
<evidence type="ECO:0000313" key="7">
    <source>
        <dbReference type="EMBL" id="CCI49352.1"/>
    </source>
</evidence>
<keyword evidence="5" id="KW-0067">ATP-binding</keyword>
<dbReference type="InterPro" id="IPR008271">
    <property type="entry name" value="Ser/Thr_kinase_AS"/>
</dbReference>
<dbReference type="PANTHER" id="PTHR24346:SF82">
    <property type="entry name" value="KP78A-RELATED"/>
    <property type="match status" value="1"/>
</dbReference>
<evidence type="ECO:0000256" key="1">
    <source>
        <dbReference type="ARBA" id="ARBA00022527"/>
    </source>
</evidence>
<name>A0A024GR26_9STRA</name>
<dbReference type="AlphaFoldDB" id="A0A024GR26"/>
<evidence type="ECO:0000256" key="3">
    <source>
        <dbReference type="ARBA" id="ARBA00022741"/>
    </source>
</evidence>
<dbReference type="EMBL" id="CAIX01000292">
    <property type="protein sequence ID" value="CCI49352.1"/>
    <property type="molecule type" value="Genomic_DNA"/>
</dbReference>
<dbReference type="Proteomes" id="UP000053237">
    <property type="component" value="Unassembled WGS sequence"/>
</dbReference>
<dbReference type="InterPro" id="IPR000719">
    <property type="entry name" value="Prot_kinase_dom"/>
</dbReference>